<dbReference type="EMBL" id="MH552500">
    <property type="protein sequence ID" value="AXF52181.1"/>
    <property type="molecule type" value="Genomic_DNA"/>
</dbReference>
<dbReference type="RefSeq" id="YP_010097073.1">
    <property type="nucleotide sequence ID" value="NC_055756.1"/>
</dbReference>
<reference evidence="1 2" key="1">
    <citation type="submission" date="2018-06" db="EMBL/GenBank/DDBJ databases">
        <title>Uncovering a Universe of Circular DNA Viruses in Animal Metagenomes.</title>
        <authorList>
            <person name="Tisza M."/>
            <person name="Buck C."/>
            <person name="Pastrana D."/>
            <person name="Welch N."/>
            <person name="Peretti A."/>
        </authorList>
    </citation>
    <scope>NUCLEOTIDE SEQUENCE [LARGE SCALE GENOMIC DNA]</scope>
    <source>
        <strain evidence="1">Ctcc615</strain>
    </source>
</reference>
<evidence type="ECO:0000313" key="1">
    <source>
        <dbReference type="EMBL" id="AXF52181.1"/>
    </source>
</evidence>
<evidence type="ECO:0000313" key="2">
    <source>
        <dbReference type="Proteomes" id="UP000257457"/>
    </source>
</evidence>
<name>A0A345BP10_9CAUD</name>
<sequence length="144" mass="17045">MKDESQYKDVRAKQIIELEEFTNAVLCIAVISKDLINELFEKHKELRVNINPMERLAWRKIRDGAASLDNIAFNSGKDNYDKFKKSVRLIKFLMLELIARCDDSDMRVWQFYNLLKTYKLVYPSLEQTLDAEREAFESLFNNPE</sequence>
<keyword evidence="2" id="KW-1185">Reference proteome</keyword>
<protein>
    <submittedName>
        <fullName evidence="1">Uncharacterized protein</fullName>
    </submittedName>
</protein>
<accession>A0A345BP10</accession>
<organism evidence="1 2">
    <name type="scientific">crAssphage sp. isolate ctcc615</name>
    <dbReference type="NCBI Taxonomy" id="2989853"/>
    <lineage>
        <taxon>Viruses</taxon>
        <taxon>Duplodnaviria</taxon>
        <taxon>Heunggongvirae</taxon>
        <taxon>Uroviricota</taxon>
        <taxon>Caudoviricetes</taxon>
        <taxon>Crassvirales</taxon>
        <taxon>Intestiviridae</taxon>
        <taxon>Obtuvirinae</taxon>
        <taxon>Wotdevirus</taxon>
        <taxon>Wotdevirus murinus</taxon>
    </lineage>
</organism>
<proteinExistence type="predicted"/>
<dbReference type="GeneID" id="65114735"/>
<dbReference type="Proteomes" id="UP000257457">
    <property type="component" value="Segment"/>
</dbReference>